<dbReference type="Proteomes" id="UP000663862">
    <property type="component" value="Unassembled WGS sequence"/>
</dbReference>
<proteinExistence type="predicted"/>
<comment type="caution">
    <text evidence="1">The sequence shown here is derived from an EMBL/GenBank/DDBJ whole genome shotgun (WGS) entry which is preliminary data.</text>
</comment>
<protein>
    <recommendedName>
        <fullName evidence="3">F5/8 type C domain-containing protein</fullName>
    </recommendedName>
</protein>
<evidence type="ECO:0000313" key="2">
    <source>
        <dbReference type="Proteomes" id="UP000663862"/>
    </source>
</evidence>
<gene>
    <name evidence="1" type="ORF">TSG867_LOCUS24308</name>
</gene>
<organism evidence="1 2">
    <name type="scientific">Rotaria socialis</name>
    <dbReference type="NCBI Taxonomy" id="392032"/>
    <lineage>
        <taxon>Eukaryota</taxon>
        <taxon>Metazoa</taxon>
        <taxon>Spiralia</taxon>
        <taxon>Gnathifera</taxon>
        <taxon>Rotifera</taxon>
        <taxon>Eurotatoria</taxon>
        <taxon>Bdelloidea</taxon>
        <taxon>Philodinida</taxon>
        <taxon>Philodinidae</taxon>
        <taxon>Rotaria</taxon>
    </lineage>
</organism>
<dbReference type="AlphaFoldDB" id="A0A820YBR7"/>
<reference evidence="1" key="1">
    <citation type="submission" date="2021-02" db="EMBL/GenBank/DDBJ databases">
        <authorList>
            <person name="Nowell W R."/>
        </authorList>
    </citation>
    <scope>NUCLEOTIDE SEQUENCE</scope>
</reference>
<evidence type="ECO:0008006" key="3">
    <source>
        <dbReference type="Google" id="ProtNLM"/>
    </source>
</evidence>
<evidence type="ECO:0000313" key="1">
    <source>
        <dbReference type="EMBL" id="CAF4545866.1"/>
    </source>
</evidence>
<dbReference type="EMBL" id="CAJOBQ010002209">
    <property type="protein sequence ID" value="CAF4545866.1"/>
    <property type="molecule type" value="Genomic_DNA"/>
</dbReference>
<accession>A0A820YBR7</accession>
<feature type="non-terminal residue" evidence="1">
    <location>
        <position position="1"/>
    </location>
</feature>
<sequence>LFDSSPVTIDRSVIQEDQTNGQVIRAYTVDVQIVNTTDTNQWFTVAQGTSIGNKKIDVWQGGLQLINAVRLTITKSVDRPVIKSFTVHLCS</sequence>
<name>A0A820YBR7_9BILA</name>
<dbReference type="Gene3D" id="2.60.120.260">
    <property type="entry name" value="Galactose-binding domain-like"/>
    <property type="match status" value="1"/>
</dbReference>